<dbReference type="InterPro" id="IPR014718">
    <property type="entry name" value="GH-type_carb-bd"/>
</dbReference>
<dbReference type="InterPro" id="IPR032312">
    <property type="entry name" value="LacZ_4"/>
</dbReference>
<dbReference type="Proteomes" id="UP001320420">
    <property type="component" value="Unassembled WGS sequence"/>
</dbReference>
<dbReference type="Pfam" id="PF00703">
    <property type="entry name" value="Glyco_hydro_2"/>
    <property type="match status" value="1"/>
</dbReference>
<dbReference type="InterPro" id="IPR006103">
    <property type="entry name" value="Glyco_hydro_2_cat"/>
</dbReference>
<dbReference type="SUPFAM" id="SSF49785">
    <property type="entry name" value="Galactose-binding domain-like"/>
    <property type="match status" value="1"/>
</dbReference>
<dbReference type="PANTHER" id="PTHR46323">
    <property type="entry name" value="BETA-GALACTOSIDASE"/>
    <property type="match status" value="1"/>
</dbReference>
<protein>
    <recommendedName>
        <fullName evidence="3">beta-galactosidase</fullName>
        <ecNumber evidence="3">3.2.1.23</ecNumber>
    </recommendedName>
    <alternativeName>
        <fullName evidence="6">Lactase</fullName>
    </alternativeName>
</protein>
<sequence>MSPTKVHPASQPDWNNLAVLHKNSLPPRANFYVYGSAEDALAYDVSKSSTHLLSGAWKFSLAKNPFEAPEGFADPSFDTTAWDDVTVPSMWQLNGYGKGPHYTNVNFPIPVDPPNVPLDENETGSYVRTFAVPENLRASQLRLRFEGVDASFHVWVNGKEVGYHQGSRNPSEFDITYVVNKEGENTLAVRVYQYCDATYIEDQDQWRMSGIYRDVYLLGFPLESRIEDLFVQTKLDNQYVNADLKVRVDIAGSGELKVDLFNPAKSKIIATATKAASSGSVDFSFPVEDPVKWTAESPNLYHLVVSLNGSHYVAHRIGFRQVEIKDGLIKVNGQRIVLKGANRHEHHPKFGRAVPYEFMKQDLLLMKTHNINAIRTCHQPSDVRLYDLADELGFWVMDEADLECHGFETICDAALSPEDRKLPFHERQLLTRAEAAKWTSDNPDWKEAYVDRAIQLVRRDQLHPSVIIWSLGNEAFFGGNHKSMYNWIKSYDDSRPIHYEADIYAETMDMVSKMYPEIDLIVDFGKDESKSKPLVLCEYVHAMGNGPGNIKEYIDAFYAYPKLQGGFVWEWANHGLLTKDKETGDEFYAYGGDFGDYPNDSNFVMDGVLHSDHTPTPGLTEYKKGLEPIKVVSYTAQTATVINRYDFITLDHLECRYLILDEGKPTGQSGVIEIPTGTKPGQTAELALPAPSPAPSGEGILQLSFRQRSATASLAAGHEVAFEEISISPSAAYPLSSQPGSTSSSDNNNKLTVTETPTLLTIASSATTWTFSPVHGRLRSWTKSGVPFLAPELETAGGPEFTAYRAPTDNDEPRDGRDWRDCRLDGAKTLTRECSWGFVSFPNLPSDAGAGAGAAEQYFKIKVKQRFAPPALSWSIDLDVTYMFAASTGALAIRVRGVPRGLNLPKTLPRIGLSFELPREWSGSGGGSGEPAITWYGRGPGESYRDKKLSQRVGVYEVAAVDELWTDYEFPQEGGNRTDTRWVRFAHGTVPGLGVTAQFVDLSKKQSARKLFDFNASHYRVRDVDAARHPYELRRAKTENVVVRLDAAHHGLGTGSCGPKTREEYALKCEEFEFEVVLE</sequence>
<evidence type="ECO:0000256" key="1">
    <source>
        <dbReference type="ARBA" id="ARBA00001412"/>
    </source>
</evidence>
<dbReference type="Pfam" id="PF02836">
    <property type="entry name" value="Glyco_hydro_2_C"/>
    <property type="match status" value="1"/>
</dbReference>
<dbReference type="Pfam" id="PF16353">
    <property type="entry name" value="LacZ_4"/>
    <property type="match status" value="1"/>
</dbReference>
<dbReference type="InterPro" id="IPR013783">
    <property type="entry name" value="Ig-like_fold"/>
</dbReference>
<accession>A0AAN9YK06</accession>
<dbReference type="InterPro" id="IPR050347">
    <property type="entry name" value="Bact_Beta-galactosidase"/>
</dbReference>
<keyword evidence="9" id="KW-1185">Reference proteome</keyword>
<comment type="caution">
    <text evidence="8">The sequence shown here is derived from an EMBL/GenBank/DDBJ whole genome shotgun (WGS) entry which is preliminary data.</text>
</comment>
<dbReference type="SUPFAM" id="SSF51445">
    <property type="entry name" value="(Trans)glycosidases"/>
    <property type="match status" value="1"/>
</dbReference>
<dbReference type="GO" id="GO:0009341">
    <property type="term" value="C:beta-galactosidase complex"/>
    <property type="evidence" value="ECO:0007669"/>
    <property type="project" value="InterPro"/>
</dbReference>
<dbReference type="Gene3D" id="2.70.98.10">
    <property type="match status" value="1"/>
</dbReference>
<dbReference type="SMART" id="SM01038">
    <property type="entry name" value="Bgal_small_N"/>
    <property type="match status" value="1"/>
</dbReference>
<dbReference type="Gene3D" id="2.60.40.10">
    <property type="entry name" value="Immunoglobulins"/>
    <property type="match status" value="2"/>
</dbReference>
<evidence type="ECO:0000256" key="5">
    <source>
        <dbReference type="ARBA" id="ARBA00023295"/>
    </source>
</evidence>
<keyword evidence="4" id="KW-0378">Hydrolase</keyword>
<dbReference type="InterPro" id="IPR006104">
    <property type="entry name" value="Glyco_hydro_2_N"/>
</dbReference>
<dbReference type="EC" id="3.2.1.23" evidence="3"/>
<evidence type="ECO:0000256" key="2">
    <source>
        <dbReference type="ARBA" id="ARBA00007401"/>
    </source>
</evidence>
<keyword evidence="5" id="KW-0326">Glycosidase</keyword>
<evidence type="ECO:0000313" key="8">
    <source>
        <dbReference type="EMBL" id="KAK7745712.1"/>
    </source>
</evidence>
<dbReference type="InterPro" id="IPR017853">
    <property type="entry name" value="GH"/>
</dbReference>
<dbReference type="InterPro" id="IPR036156">
    <property type="entry name" value="Beta-gal/glucu_dom_sf"/>
</dbReference>
<dbReference type="InterPro" id="IPR008979">
    <property type="entry name" value="Galactose-bd-like_sf"/>
</dbReference>
<evidence type="ECO:0000313" key="9">
    <source>
        <dbReference type="Proteomes" id="UP001320420"/>
    </source>
</evidence>
<dbReference type="InterPro" id="IPR004199">
    <property type="entry name" value="B-gal_small/dom_5"/>
</dbReference>
<proteinExistence type="inferred from homology"/>
<dbReference type="Gene3D" id="3.20.20.80">
    <property type="entry name" value="Glycosidases"/>
    <property type="match status" value="1"/>
</dbReference>
<dbReference type="InterPro" id="IPR011013">
    <property type="entry name" value="Gal_mutarotase_sf_dom"/>
</dbReference>
<dbReference type="PANTHER" id="PTHR46323:SF2">
    <property type="entry name" value="BETA-GALACTOSIDASE"/>
    <property type="match status" value="1"/>
</dbReference>
<dbReference type="EMBL" id="JAKJXP020000105">
    <property type="protein sequence ID" value="KAK7745712.1"/>
    <property type="molecule type" value="Genomic_DNA"/>
</dbReference>
<evidence type="ECO:0000259" key="7">
    <source>
        <dbReference type="SMART" id="SM01038"/>
    </source>
</evidence>
<evidence type="ECO:0000256" key="6">
    <source>
        <dbReference type="ARBA" id="ARBA00032230"/>
    </source>
</evidence>
<dbReference type="PRINTS" id="PR00132">
    <property type="entry name" value="GLHYDRLASE2"/>
</dbReference>
<reference evidence="8 9" key="1">
    <citation type="submission" date="2024-02" db="EMBL/GenBank/DDBJ databases">
        <title>De novo assembly and annotation of 12 fungi associated with fruit tree decline syndrome in Ontario, Canada.</title>
        <authorList>
            <person name="Sulman M."/>
            <person name="Ellouze W."/>
            <person name="Ilyukhin E."/>
        </authorList>
    </citation>
    <scope>NUCLEOTIDE SEQUENCE [LARGE SCALE GENOMIC DNA]</scope>
    <source>
        <strain evidence="8 9">M11/M66-122</strain>
    </source>
</reference>
<dbReference type="SUPFAM" id="SSF74650">
    <property type="entry name" value="Galactose mutarotase-like"/>
    <property type="match status" value="1"/>
</dbReference>
<dbReference type="Pfam" id="PF02837">
    <property type="entry name" value="Glyco_hydro_2_N"/>
    <property type="match status" value="1"/>
</dbReference>
<dbReference type="SUPFAM" id="SSF49303">
    <property type="entry name" value="beta-Galactosidase/glucuronidase domain"/>
    <property type="match status" value="2"/>
</dbReference>
<name>A0AAN9YK06_9PEZI</name>
<dbReference type="AlphaFoldDB" id="A0AAN9YK06"/>
<dbReference type="Pfam" id="PF02929">
    <property type="entry name" value="Bgal_small_N"/>
    <property type="match status" value="1"/>
</dbReference>
<comment type="similarity">
    <text evidence="2">Belongs to the glycosyl hydrolase 2 family.</text>
</comment>
<dbReference type="GO" id="GO:0005990">
    <property type="term" value="P:lactose catabolic process"/>
    <property type="evidence" value="ECO:0007669"/>
    <property type="project" value="TreeGrafter"/>
</dbReference>
<dbReference type="Gene3D" id="2.60.120.260">
    <property type="entry name" value="Galactose-binding domain-like"/>
    <property type="match status" value="1"/>
</dbReference>
<evidence type="ECO:0000256" key="4">
    <source>
        <dbReference type="ARBA" id="ARBA00022801"/>
    </source>
</evidence>
<dbReference type="InterPro" id="IPR006101">
    <property type="entry name" value="Glyco_hydro_2"/>
</dbReference>
<gene>
    <name evidence="8" type="ORF">SLS62_009678</name>
</gene>
<dbReference type="InterPro" id="IPR006102">
    <property type="entry name" value="Ig-like_GH2"/>
</dbReference>
<feature type="domain" description="Beta galactosidase small chain/" evidence="7">
    <location>
        <begin position="761"/>
        <end position="1079"/>
    </location>
</feature>
<dbReference type="GO" id="GO:0030246">
    <property type="term" value="F:carbohydrate binding"/>
    <property type="evidence" value="ECO:0007669"/>
    <property type="project" value="InterPro"/>
</dbReference>
<dbReference type="FunFam" id="3.20.20.80:FF:000018">
    <property type="entry name" value="Beta-galactosidase"/>
    <property type="match status" value="1"/>
</dbReference>
<evidence type="ECO:0000256" key="3">
    <source>
        <dbReference type="ARBA" id="ARBA00012756"/>
    </source>
</evidence>
<comment type="catalytic activity">
    <reaction evidence="1">
        <text>Hydrolysis of terminal non-reducing beta-D-galactose residues in beta-D-galactosides.</text>
        <dbReference type="EC" id="3.2.1.23"/>
    </reaction>
</comment>
<organism evidence="8 9">
    <name type="scientific">Diatrype stigma</name>
    <dbReference type="NCBI Taxonomy" id="117547"/>
    <lineage>
        <taxon>Eukaryota</taxon>
        <taxon>Fungi</taxon>
        <taxon>Dikarya</taxon>
        <taxon>Ascomycota</taxon>
        <taxon>Pezizomycotina</taxon>
        <taxon>Sordariomycetes</taxon>
        <taxon>Xylariomycetidae</taxon>
        <taxon>Xylariales</taxon>
        <taxon>Diatrypaceae</taxon>
        <taxon>Diatrype</taxon>
    </lineage>
</organism>
<dbReference type="GO" id="GO:0004565">
    <property type="term" value="F:beta-galactosidase activity"/>
    <property type="evidence" value="ECO:0007669"/>
    <property type="project" value="UniProtKB-EC"/>
</dbReference>